<evidence type="ECO:0000259" key="2">
    <source>
        <dbReference type="PROSITE" id="PS50943"/>
    </source>
</evidence>
<protein>
    <submittedName>
        <fullName evidence="3">Helix-turn-helix transcriptional regulator</fullName>
    </submittedName>
</protein>
<dbReference type="Pfam" id="PF01381">
    <property type="entry name" value="HTH_3"/>
    <property type="match status" value="1"/>
</dbReference>
<gene>
    <name evidence="3" type="ORF">V1479_24270</name>
</gene>
<dbReference type="CDD" id="cd00093">
    <property type="entry name" value="HTH_XRE"/>
    <property type="match status" value="1"/>
</dbReference>
<dbReference type="InterPro" id="IPR010982">
    <property type="entry name" value="Lambda_DNA-bd_dom_sf"/>
</dbReference>
<accession>A0ABV3X0S1</accession>
<dbReference type="Proteomes" id="UP001559025">
    <property type="component" value="Unassembled WGS sequence"/>
</dbReference>
<feature type="region of interest" description="Disordered" evidence="1">
    <location>
        <begin position="121"/>
        <end position="144"/>
    </location>
</feature>
<dbReference type="EMBL" id="JAZHFV010000013">
    <property type="protein sequence ID" value="MEX4010434.1"/>
    <property type="molecule type" value="Genomic_DNA"/>
</dbReference>
<keyword evidence="4" id="KW-1185">Reference proteome</keyword>
<evidence type="ECO:0000313" key="4">
    <source>
        <dbReference type="Proteomes" id="UP001559025"/>
    </source>
</evidence>
<evidence type="ECO:0000256" key="1">
    <source>
        <dbReference type="SAM" id="MobiDB-lite"/>
    </source>
</evidence>
<dbReference type="SUPFAM" id="SSF47413">
    <property type="entry name" value="lambda repressor-like DNA-binding domains"/>
    <property type="match status" value="1"/>
</dbReference>
<proteinExistence type="predicted"/>
<dbReference type="InterPro" id="IPR001387">
    <property type="entry name" value="Cro/C1-type_HTH"/>
</dbReference>
<dbReference type="RefSeq" id="WP_368805119.1">
    <property type="nucleotide sequence ID" value="NZ_JAZHFV010000013.1"/>
</dbReference>
<dbReference type="SMART" id="SM00530">
    <property type="entry name" value="HTH_XRE"/>
    <property type="match status" value="1"/>
</dbReference>
<comment type="caution">
    <text evidence="3">The sequence shown here is derived from an EMBL/GenBank/DDBJ whole genome shotgun (WGS) entry which is preliminary data.</text>
</comment>
<dbReference type="Gene3D" id="1.10.260.40">
    <property type="entry name" value="lambda repressor-like DNA-binding domains"/>
    <property type="match status" value="1"/>
</dbReference>
<sequence length="214" mass="23057">MPAKFSKSHPTLTALNAAELARVAAQVGAAENLANQRPAINALIRSPKKVVPALPVNNGINKAHQTASNLAKAFSRYDALNDLSKSLTSPMVTLNLPDTSRMIQASLPRVLTDSYLRPQHESTGIVSGPKNAPRASLPTSELPNIEINTPEDLGRLIRKARERRNQSQQSFADLAGVGRRFVSELENGKATLELGKVLKVMRAAGISIFARNPP</sequence>
<organism evidence="3 4">
    <name type="scientific">Neoaquamicrobium sediminum</name>
    <dbReference type="NCBI Taxonomy" id="1849104"/>
    <lineage>
        <taxon>Bacteria</taxon>
        <taxon>Pseudomonadati</taxon>
        <taxon>Pseudomonadota</taxon>
        <taxon>Alphaproteobacteria</taxon>
        <taxon>Hyphomicrobiales</taxon>
        <taxon>Phyllobacteriaceae</taxon>
        <taxon>Neoaquamicrobium</taxon>
    </lineage>
</organism>
<reference evidence="3 4" key="1">
    <citation type="submission" date="2024-01" db="EMBL/GenBank/DDBJ databases">
        <title>New evidence supports the origin of RcGTA from prophage.</title>
        <authorList>
            <person name="Xu Y."/>
            <person name="Liu B."/>
            <person name="Chen F."/>
        </authorList>
    </citation>
    <scope>NUCLEOTIDE SEQUENCE [LARGE SCALE GENOMIC DNA]</scope>
    <source>
        <strain evidence="3 4">CBW1107-2</strain>
    </source>
</reference>
<feature type="domain" description="HTH cro/C1-type" evidence="2">
    <location>
        <begin position="157"/>
        <end position="211"/>
    </location>
</feature>
<dbReference type="PROSITE" id="PS50943">
    <property type="entry name" value="HTH_CROC1"/>
    <property type="match status" value="1"/>
</dbReference>
<name>A0ABV3X0S1_9HYPH</name>
<evidence type="ECO:0000313" key="3">
    <source>
        <dbReference type="EMBL" id="MEX4010434.1"/>
    </source>
</evidence>